<dbReference type="PANTHER" id="PTHR10887">
    <property type="entry name" value="DNA2/NAM7 HELICASE FAMILY"/>
    <property type="match status" value="1"/>
</dbReference>
<gene>
    <name evidence="14" type="primary">UPF1</name>
    <name evidence="14" type="ORF">TNIN_242581</name>
</gene>
<dbReference type="SUPFAM" id="SSF52540">
    <property type="entry name" value="P-loop containing nucleoside triphosphate hydrolases"/>
    <property type="match status" value="1"/>
</dbReference>
<evidence type="ECO:0000256" key="4">
    <source>
        <dbReference type="ARBA" id="ARBA00022723"/>
    </source>
</evidence>
<dbReference type="FunFam" id="2.40.30.230:FF:000001">
    <property type="entry name" value="Regulator of nonsense transcripts 1"/>
    <property type="match status" value="1"/>
</dbReference>
<evidence type="ECO:0000256" key="3">
    <source>
        <dbReference type="ARBA" id="ARBA00022490"/>
    </source>
</evidence>
<dbReference type="Gene3D" id="6.10.140.1240">
    <property type="match status" value="1"/>
</dbReference>
<sequence>MSVDAYAPTTETLTFLDPEEGNDLLGADTQGSDFEFTDFSLASQTQASQLDQTQSQSTRSQLNGPDLSLTNGLDRDVCNATQGLGELTFQEEEEDQYYTKDLPEHACKYCGIHDPSCVVQCNICKRWFCNGRGNTSGSHIINHLVRAKHKEVTLHKDGPLGETVLECYSCGCRNVFVLGFIPAKADSVVVLLCRQPCAAQSSLKDMNWDPDQWKPLISDRSFLAWLVKIPQEQEQLRARQVSAAQINKLEELWKDNVDASFEDLEKPGVDEEPQQVLLRYEDGYQYQNIFGPLVKMEADYDKKLKESQTQDNIEVRWDIGLNKKMIAYFTIAKSDTDMRLMHGDELRLRYLGELHKPWFGVGHVIKIPDNYTDEVGIEMKLNSNVPSECTSNFVVDFVWKSTSFDRMQSALRKFAVDETSVSAYIYHKLLGHEVEDVIMRNQLPKHFSAPNLPELNRSQVFAVKHAMQRPLSLIQGPPGTGKTVTSATIVYHLVRQSNGPVLVCAPSNIAVDQLTEKIHRTGLKVVRLCAKSREAISSPVSFLALHNQIRNLEGHSELHKLQQLKDETGELSSADEKRYRTLKKACERELLEAADVICCTCVGAGDPRLQKFKFYSILIDESMQATEPECMVPVVLGAKQLILVGDHCQLGPVVMCKKAARAGLSQSLFERLVVLGIRPLRLENGVYAEERKMKGVDFPWPQPDKPMFFYACQGQEEIAGSGTSYLNRTEASLVERLTTRFLKCSVKPEQIGIITPYEGQRAYLVQYMQYNGSLHAKLYQDIEVASVDAFQGREKDLIIMYGIIIVGNPKVLSKQTLWNHLLTFYKENKVLVEGPLNNLKESMIQFSKPRKLTNTINPGSHFMNTAMYDAREAMIPGSVYDRSSHLNGGPAFYGRPHDQISYISPERAQSAVANLPVPVGMFLNMAHIPPRFYNQHQQALQARQNQRNRNATRKGGGRQTNGRSMANGTSMNLSQGFNSQASQDMMGGFSQGPLTQGQLSMSQMSQPNYPGLSQPGLSQPELSQDTYLVDELRSQTEGMLSQDSTYQGDRAYFAASQGGQFSQPY</sequence>
<dbReference type="GO" id="GO:0003677">
    <property type="term" value="F:DNA binding"/>
    <property type="evidence" value="ECO:0007669"/>
    <property type="project" value="InterPro"/>
</dbReference>
<dbReference type="GO" id="GO:0005524">
    <property type="term" value="F:ATP binding"/>
    <property type="evidence" value="ECO:0007669"/>
    <property type="project" value="UniProtKB-KW"/>
</dbReference>
<evidence type="ECO:0000313" key="15">
    <source>
        <dbReference type="Proteomes" id="UP000886998"/>
    </source>
</evidence>
<feature type="compositionally biased region" description="Low complexity" evidence="12">
    <location>
        <begin position="937"/>
        <end position="949"/>
    </location>
</feature>
<evidence type="ECO:0000256" key="8">
    <source>
        <dbReference type="ARBA" id="ARBA00022806"/>
    </source>
</evidence>
<dbReference type="PANTHER" id="PTHR10887:SF364">
    <property type="entry name" value="REGULATOR OF NONSENSE TRANSCRIPTS 1"/>
    <property type="match status" value="1"/>
</dbReference>
<keyword evidence="15" id="KW-1185">Reference proteome</keyword>
<evidence type="ECO:0000256" key="11">
    <source>
        <dbReference type="PROSITE-ProRule" id="PRU01341"/>
    </source>
</evidence>
<dbReference type="EMBL" id="BMAV01023811">
    <property type="protein sequence ID" value="GFY80122.1"/>
    <property type="molecule type" value="Genomic_DNA"/>
</dbReference>
<feature type="region of interest" description="Disordered" evidence="12">
    <location>
        <begin position="50"/>
        <end position="70"/>
    </location>
</feature>
<dbReference type="InterPro" id="IPR006935">
    <property type="entry name" value="Helicase/UvrB_N"/>
</dbReference>
<keyword evidence="4 11" id="KW-0479">Metal-binding</keyword>
<evidence type="ECO:0000259" key="13">
    <source>
        <dbReference type="PROSITE" id="PS51997"/>
    </source>
</evidence>
<name>A0A8X7CV76_9ARAC</name>
<dbReference type="OrthoDB" id="6513042at2759"/>
<dbReference type="InterPro" id="IPR027417">
    <property type="entry name" value="P-loop_NTPase"/>
</dbReference>
<evidence type="ECO:0000256" key="9">
    <source>
        <dbReference type="ARBA" id="ARBA00022833"/>
    </source>
</evidence>
<dbReference type="Proteomes" id="UP000886998">
    <property type="component" value="Unassembled WGS sequence"/>
</dbReference>
<reference evidence="14" key="1">
    <citation type="submission" date="2020-08" db="EMBL/GenBank/DDBJ databases">
        <title>Multicomponent nature underlies the extraordinary mechanical properties of spider dragline silk.</title>
        <authorList>
            <person name="Kono N."/>
            <person name="Nakamura H."/>
            <person name="Mori M."/>
            <person name="Yoshida Y."/>
            <person name="Ohtoshi R."/>
            <person name="Malay A.D."/>
            <person name="Moran D.A.P."/>
            <person name="Tomita M."/>
            <person name="Numata K."/>
            <person name="Arakawa K."/>
        </authorList>
    </citation>
    <scope>NUCLEOTIDE SEQUENCE</scope>
</reference>
<dbReference type="InterPro" id="IPR047187">
    <property type="entry name" value="SF1_C_Upf1"/>
</dbReference>
<feature type="compositionally biased region" description="Polar residues" evidence="12">
    <location>
        <begin position="960"/>
        <end position="983"/>
    </location>
</feature>
<evidence type="ECO:0000256" key="6">
    <source>
        <dbReference type="ARBA" id="ARBA00022771"/>
    </source>
</evidence>
<feature type="region of interest" description="CC/SHH/C" evidence="11">
    <location>
        <begin position="121"/>
        <end position="149"/>
    </location>
</feature>
<evidence type="ECO:0000313" key="14">
    <source>
        <dbReference type="EMBL" id="GFY80122.1"/>
    </source>
</evidence>
<evidence type="ECO:0000256" key="2">
    <source>
        <dbReference type="ARBA" id="ARBA00007913"/>
    </source>
</evidence>
<dbReference type="GO" id="GO:0003724">
    <property type="term" value="F:RNA helicase activity"/>
    <property type="evidence" value="ECO:0007669"/>
    <property type="project" value="InterPro"/>
</dbReference>
<evidence type="ECO:0000256" key="10">
    <source>
        <dbReference type="ARBA" id="ARBA00022840"/>
    </source>
</evidence>
<comment type="subcellular location">
    <subcellularLocation>
        <location evidence="1">Cytoplasm</location>
    </subcellularLocation>
</comment>
<dbReference type="CDD" id="cd21400">
    <property type="entry name" value="ZBD_UPF1-like"/>
    <property type="match status" value="1"/>
</dbReference>
<dbReference type="PROSITE" id="PS51997">
    <property type="entry name" value="UPF1_CH_RICH"/>
    <property type="match status" value="1"/>
</dbReference>
<organism evidence="14 15">
    <name type="scientific">Trichonephila inaurata madagascariensis</name>
    <dbReference type="NCBI Taxonomy" id="2747483"/>
    <lineage>
        <taxon>Eukaryota</taxon>
        <taxon>Metazoa</taxon>
        <taxon>Ecdysozoa</taxon>
        <taxon>Arthropoda</taxon>
        <taxon>Chelicerata</taxon>
        <taxon>Arachnida</taxon>
        <taxon>Araneae</taxon>
        <taxon>Araneomorphae</taxon>
        <taxon>Entelegynae</taxon>
        <taxon>Araneoidea</taxon>
        <taxon>Nephilidae</taxon>
        <taxon>Trichonephila</taxon>
        <taxon>Trichonephila inaurata</taxon>
    </lineage>
</organism>
<dbReference type="Pfam" id="PF13087">
    <property type="entry name" value="AAA_12"/>
    <property type="match status" value="1"/>
</dbReference>
<dbReference type="GO" id="GO:0000184">
    <property type="term" value="P:nuclear-transcribed mRNA catabolic process, nonsense-mediated decay"/>
    <property type="evidence" value="ECO:0007669"/>
    <property type="project" value="InterPro"/>
</dbReference>
<keyword evidence="3" id="KW-0963">Cytoplasm</keyword>
<keyword evidence="5" id="KW-0547">Nucleotide-binding</keyword>
<dbReference type="GO" id="GO:0003723">
    <property type="term" value="F:RNA binding"/>
    <property type="evidence" value="ECO:0007669"/>
    <property type="project" value="InterPro"/>
</dbReference>
<dbReference type="CDD" id="cd18808">
    <property type="entry name" value="SF1_C_Upf1"/>
    <property type="match status" value="1"/>
</dbReference>
<accession>A0A8X7CV76</accession>
<dbReference type="Pfam" id="PF09416">
    <property type="entry name" value="UPF1_Zn_bind"/>
    <property type="match status" value="1"/>
</dbReference>
<evidence type="ECO:0000256" key="12">
    <source>
        <dbReference type="SAM" id="MobiDB-lite"/>
    </source>
</evidence>
<keyword evidence="6 11" id="KW-0863">Zinc-finger</keyword>
<dbReference type="Pfam" id="PF04851">
    <property type="entry name" value="ResIII"/>
    <property type="match status" value="1"/>
</dbReference>
<evidence type="ECO:0000256" key="5">
    <source>
        <dbReference type="ARBA" id="ARBA00022741"/>
    </source>
</evidence>
<feature type="region of interest" description="Disordered" evidence="12">
    <location>
        <begin position="937"/>
        <end position="1020"/>
    </location>
</feature>
<dbReference type="GO" id="GO:0016787">
    <property type="term" value="F:hydrolase activity"/>
    <property type="evidence" value="ECO:0007669"/>
    <property type="project" value="UniProtKB-KW"/>
</dbReference>
<proteinExistence type="inferred from homology"/>
<dbReference type="InterPro" id="IPR040812">
    <property type="entry name" value="UPF1_1B_dom"/>
</dbReference>
<dbReference type="Gene3D" id="2.40.30.230">
    <property type="match status" value="1"/>
</dbReference>
<feature type="domain" description="Upf1" evidence="13">
    <location>
        <begin position="99"/>
        <end position="256"/>
    </location>
</feature>
<protein>
    <submittedName>
        <fullName evidence="14">Regulator of nonsense transcripts 1</fullName>
    </submittedName>
</protein>
<keyword evidence="8" id="KW-0347">Helicase</keyword>
<dbReference type="GO" id="GO:0005737">
    <property type="term" value="C:cytoplasm"/>
    <property type="evidence" value="ECO:0007669"/>
    <property type="project" value="UniProtKB-SubCell"/>
</dbReference>
<dbReference type="Pfam" id="PF13086">
    <property type="entry name" value="AAA_11"/>
    <property type="match status" value="1"/>
</dbReference>
<keyword evidence="10" id="KW-0067">ATP-binding</keyword>
<dbReference type="Gene3D" id="3.40.50.300">
    <property type="entry name" value="P-loop containing nucleotide triphosphate hydrolases"/>
    <property type="match status" value="2"/>
</dbReference>
<keyword evidence="9 11" id="KW-0862">Zinc</keyword>
<feature type="compositionally biased region" description="Polar residues" evidence="12">
    <location>
        <begin position="992"/>
        <end position="1008"/>
    </location>
</feature>
<dbReference type="AlphaFoldDB" id="A0A8X7CV76"/>
<dbReference type="CDD" id="cd18039">
    <property type="entry name" value="DEXXQc_UPF1"/>
    <property type="match status" value="1"/>
</dbReference>
<dbReference type="CDD" id="cd21407">
    <property type="entry name" value="1B_UPF1-like"/>
    <property type="match status" value="1"/>
</dbReference>
<evidence type="ECO:0000256" key="7">
    <source>
        <dbReference type="ARBA" id="ARBA00022801"/>
    </source>
</evidence>
<dbReference type="InterPro" id="IPR041679">
    <property type="entry name" value="DNA2/NAM7-like_C"/>
</dbReference>
<dbReference type="GO" id="GO:0008270">
    <property type="term" value="F:zinc ion binding"/>
    <property type="evidence" value="ECO:0007669"/>
    <property type="project" value="UniProtKB-UniRule"/>
</dbReference>
<keyword evidence="7" id="KW-0378">Hydrolase</keyword>
<dbReference type="InterPro" id="IPR045055">
    <property type="entry name" value="DNA2/NAM7-like"/>
</dbReference>
<evidence type="ECO:0000256" key="1">
    <source>
        <dbReference type="ARBA" id="ARBA00004496"/>
    </source>
</evidence>
<dbReference type="Pfam" id="PF18141">
    <property type="entry name" value="UPF1_1B_dom"/>
    <property type="match status" value="1"/>
</dbReference>
<comment type="caution">
    <text evidence="14">The sequence shown here is derived from an EMBL/GenBank/DDBJ whole genome shotgun (WGS) entry which is preliminary data.</text>
</comment>
<comment type="similarity">
    <text evidence="2">Belongs to the DNA2/NAM7 helicase family.</text>
</comment>
<dbReference type="InterPro" id="IPR041677">
    <property type="entry name" value="DNA2/NAM7_AAA_11"/>
</dbReference>
<dbReference type="InterPro" id="IPR018999">
    <property type="entry name" value="UPF1_CH/ZBD"/>
</dbReference>
<feature type="region of interest" description="C3H" evidence="11">
    <location>
        <begin position="107"/>
        <end position="139"/>
    </location>
</feature>
<feature type="region of interest" description="C4" evidence="11">
    <location>
        <begin position="167"/>
        <end position="197"/>
    </location>
</feature>